<protein>
    <submittedName>
        <fullName evidence="2">CUB domain-containing protein</fullName>
    </submittedName>
</protein>
<dbReference type="Proteomes" id="UP000095283">
    <property type="component" value="Unplaced"/>
</dbReference>
<keyword evidence="1" id="KW-1185">Reference proteome</keyword>
<dbReference type="AlphaFoldDB" id="A0A1I7WJE5"/>
<evidence type="ECO:0000313" key="2">
    <source>
        <dbReference type="WBParaSite" id="Hba_05141"/>
    </source>
</evidence>
<proteinExistence type="predicted"/>
<sequence>MLQQHSSLAGTRREYSVEYAVFGGSSYSNYFVRLSLPFNLDLWLFTNYKPNTTKTDVFISVKESEQSRDYENITRPESLNRDYFGAKLSRIMITLKLLGLQAAIR</sequence>
<name>A0A1I7WJE5_HETBA</name>
<reference evidence="2" key="1">
    <citation type="submission" date="2016-11" db="UniProtKB">
        <authorList>
            <consortium name="WormBaseParasite"/>
        </authorList>
    </citation>
    <scope>IDENTIFICATION</scope>
</reference>
<organism evidence="1 2">
    <name type="scientific">Heterorhabditis bacteriophora</name>
    <name type="common">Entomopathogenic nematode worm</name>
    <dbReference type="NCBI Taxonomy" id="37862"/>
    <lineage>
        <taxon>Eukaryota</taxon>
        <taxon>Metazoa</taxon>
        <taxon>Ecdysozoa</taxon>
        <taxon>Nematoda</taxon>
        <taxon>Chromadorea</taxon>
        <taxon>Rhabditida</taxon>
        <taxon>Rhabditina</taxon>
        <taxon>Rhabditomorpha</taxon>
        <taxon>Strongyloidea</taxon>
        <taxon>Heterorhabditidae</taxon>
        <taxon>Heterorhabditis</taxon>
    </lineage>
</organism>
<accession>A0A1I7WJE5</accession>
<evidence type="ECO:0000313" key="1">
    <source>
        <dbReference type="Proteomes" id="UP000095283"/>
    </source>
</evidence>
<dbReference type="WBParaSite" id="Hba_05141">
    <property type="protein sequence ID" value="Hba_05141"/>
    <property type="gene ID" value="Hba_05141"/>
</dbReference>